<reference evidence="1 2" key="2">
    <citation type="submission" date="2018-12" db="EMBL/GenBank/DDBJ databases">
        <title>Rhizobacter gummiphilus sp. nov., a rubber-degrading bacterium isolated from the soil of a botanical garden in Japan.</title>
        <authorList>
            <person name="Shunsuke S.S."/>
        </authorList>
    </citation>
    <scope>NUCLEOTIDE SEQUENCE [LARGE SCALE GENOMIC DNA]</scope>
    <source>
        <strain evidence="1 2">S-16</strain>
    </source>
</reference>
<organism evidence="1 2">
    <name type="scientific">Piscinibacter terrae</name>
    <dbReference type="NCBI Taxonomy" id="2496871"/>
    <lineage>
        <taxon>Bacteria</taxon>
        <taxon>Pseudomonadati</taxon>
        <taxon>Pseudomonadota</taxon>
        <taxon>Betaproteobacteria</taxon>
        <taxon>Burkholderiales</taxon>
        <taxon>Sphaerotilaceae</taxon>
        <taxon>Piscinibacter</taxon>
    </lineage>
</organism>
<gene>
    <name evidence="1" type="ORF">DZC73_18310</name>
</gene>
<name>A0A3N7HLR6_9BURK</name>
<dbReference type="AlphaFoldDB" id="A0A3N7HLR6"/>
<dbReference type="Proteomes" id="UP000267464">
    <property type="component" value="Unassembled WGS sequence"/>
</dbReference>
<accession>A0A3N7HLR6</accession>
<proteinExistence type="predicted"/>
<dbReference type="EMBL" id="QUSW01000005">
    <property type="protein sequence ID" value="RQP23078.1"/>
    <property type="molecule type" value="Genomic_DNA"/>
</dbReference>
<evidence type="ECO:0000313" key="1">
    <source>
        <dbReference type="EMBL" id="RQP23078.1"/>
    </source>
</evidence>
<protein>
    <submittedName>
        <fullName evidence="1">Uncharacterized protein</fullName>
    </submittedName>
</protein>
<evidence type="ECO:0000313" key="2">
    <source>
        <dbReference type="Proteomes" id="UP000267464"/>
    </source>
</evidence>
<comment type="caution">
    <text evidence="1">The sequence shown here is derived from an EMBL/GenBank/DDBJ whole genome shotgun (WGS) entry which is preliminary data.</text>
</comment>
<keyword evidence="2" id="KW-1185">Reference proteome</keyword>
<sequence>MEQWSRDYLVLKTVQGHFDGGAWTPDVDRWGGPKHLLMQCLAQEAQSQAVTKFVLLQWMGTPDEARTTGPTQVWAYHWRGRHDRLLVTLFNGKVSDTKWDLALE</sequence>
<reference evidence="1 2" key="1">
    <citation type="submission" date="2018-08" db="EMBL/GenBank/DDBJ databases">
        <authorList>
            <person name="Khan S.A."/>
            <person name="Jeon C.O."/>
            <person name="Chun B.H."/>
            <person name="Jeong S.E."/>
        </authorList>
    </citation>
    <scope>NUCLEOTIDE SEQUENCE [LARGE SCALE GENOMIC DNA]</scope>
    <source>
        <strain evidence="1 2">S-16</strain>
    </source>
</reference>